<feature type="domain" description="Cytochrome C Planctomycete-type" evidence="2">
    <location>
        <begin position="195"/>
        <end position="254"/>
    </location>
</feature>
<evidence type="ECO:0000313" key="3">
    <source>
        <dbReference type="EMBL" id="AXE19469.1"/>
    </source>
</evidence>
<keyword evidence="1" id="KW-0812">Transmembrane</keyword>
<gene>
    <name evidence="3" type="ORF">DR864_17825</name>
</gene>
<dbReference type="OrthoDB" id="713772at2"/>
<accession>A0A344TLE8</accession>
<evidence type="ECO:0000256" key="1">
    <source>
        <dbReference type="SAM" id="Phobius"/>
    </source>
</evidence>
<dbReference type="KEGG" id="run:DR864_17825"/>
<feature type="transmembrane region" description="Helical" evidence="1">
    <location>
        <begin position="52"/>
        <end position="70"/>
    </location>
</feature>
<dbReference type="EMBL" id="CP030850">
    <property type="protein sequence ID" value="AXE19469.1"/>
    <property type="molecule type" value="Genomic_DNA"/>
</dbReference>
<dbReference type="RefSeq" id="WP_114068241.1">
    <property type="nucleotide sequence ID" value="NZ_CP030850.1"/>
</dbReference>
<evidence type="ECO:0000313" key="4">
    <source>
        <dbReference type="Proteomes" id="UP000251993"/>
    </source>
</evidence>
<dbReference type="SUPFAM" id="SSF52047">
    <property type="entry name" value="RNI-like"/>
    <property type="match status" value="1"/>
</dbReference>
<dbReference type="PANTHER" id="PTHR35889:SF3">
    <property type="entry name" value="F-BOX DOMAIN-CONTAINING PROTEIN"/>
    <property type="match status" value="1"/>
</dbReference>
<evidence type="ECO:0000259" key="2">
    <source>
        <dbReference type="Pfam" id="PF07635"/>
    </source>
</evidence>
<dbReference type="InterPro" id="IPR011429">
    <property type="entry name" value="Cyt_c_Planctomycete-type"/>
</dbReference>
<dbReference type="PANTHER" id="PTHR35889">
    <property type="entry name" value="CYCLOINULO-OLIGOSACCHARIDE FRUCTANOTRANSFERASE-RELATED"/>
    <property type="match status" value="1"/>
</dbReference>
<protein>
    <submittedName>
        <fullName evidence="3">Ribonuclease inhibitor</fullName>
    </submittedName>
</protein>
<dbReference type="AlphaFoldDB" id="A0A344TLE8"/>
<feature type="transmembrane region" description="Helical" evidence="1">
    <location>
        <begin position="90"/>
        <end position="108"/>
    </location>
</feature>
<proteinExistence type="predicted"/>
<dbReference type="Gene3D" id="3.80.10.10">
    <property type="entry name" value="Ribonuclease Inhibitor"/>
    <property type="match status" value="1"/>
</dbReference>
<organism evidence="3 4">
    <name type="scientific">Runella rosea</name>
    <dbReference type="NCBI Taxonomy" id="2259595"/>
    <lineage>
        <taxon>Bacteria</taxon>
        <taxon>Pseudomonadati</taxon>
        <taxon>Bacteroidota</taxon>
        <taxon>Cytophagia</taxon>
        <taxon>Cytophagales</taxon>
        <taxon>Spirosomataceae</taxon>
        <taxon>Runella</taxon>
    </lineage>
</organism>
<dbReference type="Proteomes" id="UP000251993">
    <property type="component" value="Chromosome"/>
</dbReference>
<sequence length="502" mass="54341">MILLQASDWAAFIGRFHPVLVHLPIGFLILAGLLEIGRLINKIEVKESTITFVLFWSAIGATVSCVAGYLLSLGGGYEVELLDEHKWQGIWVAVAAWVAWMTKSELLVNKIPFGSLLYLPALTVGAILTMVAGHHGGSLTHGEGYLTQETPEPFRGWLGMEPKAEKGSDEIKPIADVNNAMVFQEVVNPILKARCVQCHNANKSKGDLRMDQIELLKKGGENGPIFVAGQGSESELIKRCLLPLEDENHMPPKGKTQLTDNQVAILSWWIDQGAPFDKKVAELKATDAIKPALAALSGSSTSVSSSQPTTASKESPVLSLKVPAPDAKAVEALKKAGLLVMPIANESNLLEINAVNINTLTDAQVALLEPLKEQIIWLKLGDTKISDQAATIIAKLKNLQKLHLENTEVTDATIRQIKALPYLEYLNLVNTQVTDAGIKELVSAKSLLSLHVWQSKVTEGGVAALKQAKPNLEVTIGINEQQIAEFIKAGETAPKPDEAKKK</sequence>
<keyword evidence="1" id="KW-1133">Transmembrane helix</keyword>
<feature type="transmembrane region" description="Helical" evidence="1">
    <location>
        <begin position="115"/>
        <end position="133"/>
    </location>
</feature>
<keyword evidence="1" id="KW-0472">Membrane</keyword>
<name>A0A344TLE8_9BACT</name>
<keyword evidence="4" id="KW-1185">Reference proteome</keyword>
<dbReference type="Pfam" id="PF07635">
    <property type="entry name" value="PSCyt1"/>
    <property type="match status" value="1"/>
</dbReference>
<dbReference type="InterPro" id="IPR032675">
    <property type="entry name" value="LRR_dom_sf"/>
</dbReference>
<feature type="transmembrane region" description="Helical" evidence="1">
    <location>
        <begin position="20"/>
        <end position="40"/>
    </location>
</feature>
<reference evidence="3 4" key="1">
    <citation type="submission" date="2018-07" db="EMBL/GenBank/DDBJ databases">
        <title>Genome sequencing of Runella.</title>
        <authorList>
            <person name="Baek M.-G."/>
            <person name="Yi H."/>
        </authorList>
    </citation>
    <scope>NUCLEOTIDE SEQUENCE [LARGE SCALE GENOMIC DNA]</scope>
    <source>
        <strain evidence="3 4">HYN0085</strain>
    </source>
</reference>